<dbReference type="InterPro" id="IPR022742">
    <property type="entry name" value="Hydrolase_4"/>
</dbReference>
<dbReference type="InterPro" id="IPR029058">
    <property type="entry name" value="AB_hydrolase_fold"/>
</dbReference>
<reference evidence="2 3" key="1">
    <citation type="submission" date="2023-02" db="EMBL/GenBank/DDBJ databases">
        <title>Bacterial whole genome sequence for Curvibacter sp. HBC28.</title>
        <authorList>
            <person name="Le V."/>
            <person name="Ko S.-R."/>
            <person name="Ahn C.-Y."/>
            <person name="Oh H.-M."/>
        </authorList>
    </citation>
    <scope>NUCLEOTIDE SEQUENCE [LARGE SCALE GENOMIC DNA]</scope>
    <source>
        <strain evidence="2 3">HBC28</strain>
    </source>
</reference>
<keyword evidence="2" id="KW-0378">Hydrolase</keyword>
<comment type="caution">
    <text evidence="2">The sequence shown here is derived from an EMBL/GenBank/DDBJ whole genome shotgun (WGS) entry which is preliminary data.</text>
</comment>
<gene>
    <name evidence="2" type="ORF">PSQ39_04820</name>
</gene>
<evidence type="ECO:0000313" key="2">
    <source>
        <dbReference type="EMBL" id="MDD0813947.1"/>
    </source>
</evidence>
<keyword evidence="3" id="KW-1185">Reference proteome</keyword>
<feature type="domain" description="Serine aminopeptidase S33" evidence="1">
    <location>
        <begin position="24"/>
        <end position="263"/>
    </location>
</feature>
<organism evidence="2 3">
    <name type="scientific">Curvibacter microcysteis</name>
    <dbReference type="NCBI Taxonomy" id="3026419"/>
    <lineage>
        <taxon>Bacteria</taxon>
        <taxon>Pseudomonadati</taxon>
        <taxon>Pseudomonadota</taxon>
        <taxon>Betaproteobacteria</taxon>
        <taxon>Burkholderiales</taxon>
        <taxon>Comamonadaceae</taxon>
        <taxon>Curvibacter</taxon>
    </lineage>
</organism>
<dbReference type="EMBL" id="JAQSIO010000001">
    <property type="protein sequence ID" value="MDD0813947.1"/>
    <property type="molecule type" value="Genomic_DNA"/>
</dbReference>
<dbReference type="Proteomes" id="UP001528672">
    <property type="component" value="Unassembled WGS sequence"/>
</dbReference>
<protein>
    <submittedName>
        <fullName evidence="2">Alpha/beta fold hydrolase</fullName>
    </submittedName>
</protein>
<evidence type="ECO:0000313" key="3">
    <source>
        <dbReference type="Proteomes" id="UP001528672"/>
    </source>
</evidence>
<proteinExistence type="predicted"/>
<dbReference type="GO" id="GO:0016787">
    <property type="term" value="F:hydrolase activity"/>
    <property type="evidence" value="ECO:0007669"/>
    <property type="project" value="UniProtKB-KW"/>
</dbReference>
<name>A0ABT5MDI3_9BURK</name>
<dbReference type="RefSeq" id="WP_273925536.1">
    <property type="nucleotide sequence ID" value="NZ_JAQSIN010000004.1"/>
</dbReference>
<dbReference type="Pfam" id="PF12146">
    <property type="entry name" value="Hydrolase_4"/>
    <property type="match status" value="1"/>
</dbReference>
<dbReference type="SUPFAM" id="SSF53474">
    <property type="entry name" value="alpha/beta-Hydrolases"/>
    <property type="match status" value="1"/>
</dbReference>
<accession>A0ABT5MDI3</accession>
<sequence>MVSLHEAPTWRPSDTATPQGKPMAVVLLHGLCSTPDELLSVNGPLRQLGCEVVPLRIEGYSFAADQPHAAARPFEDWVAAVHRCIADLRRRHPRVVLVGISAGSGLALASALDPAHPVDGLVLMSTTLRYDGWAIPPWHFLLPLALYTPIGRWWRYREQAPYGVKNERIRAWIERELQSRQVSRAGSATLDVGYLREHDRLIRHVRQRLAQVRCPQVLALHAEEDEVASLKNLGLLARGLSSASICLKTVTVRNSYHMISIDNDRQLVVKETVDFVRSLLPAG</sequence>
<evidence type="ECO:0000259" key="1">
    <source>
        <dbReference type="Pfam" id="PF12146"/>
    </source>
</evidence>
<dbReference type="Gene3D" id="3.40.50.1820">
    <property type="entry name" value="alpha/beta hydrolase"/>
    <property type="match status" value="1"/>
</dbReference>